<dbReference type="PANTHER" id="PTHR21041">
    <property type="entry name" value="DENDRITIC CELL-SPECIFIC TRANSMEMBRANE PROTEIN"/>
    <property type="match status" value="1"/>
</dbReference>
<sequence>MERLHTFWSLLLRKLKRTAVMTWDVYSKPTPSNWREGVFLFLLCLSIALSMGGLFHTWLVYSLQYGWLLSSIMAGTWALCSVLLLFLVHPARCVFTIIVPSLVTKQGRKILISTALMIVAANCIPNTASNINAVVEMIKCASEETTETTLNSTNELRSALSDIENSFSAVPFPQENKTNLHLMQDFDISEVKNNLKELATQVKKEFSAIQSILRETSNVTNKIVAALFLLYLFGASVGYLVRYLTDLKHDNVYVTHKLLELAEEQGLSDIPSHYTKKLVRTTGWKMTGQEMRRGLWGIMVLSSYGLISAVIIGLDYFIYFLLQELLTWASDIPDTTFTIDVGLNVELKSDIVTGLNIKISDYVRYEKKSYSYSIPLLAPDCVKTFSRPNSSAATTVGSLYLTAFIMLLVDVYARRVRRKISASFYKKREEERICYLLEKIMKKT</sequence>
<dbReference type="KEGG" id="loc:102690904"/>
<comment type="subcellular location">
    <subcellularLocation>
        <location evidence="1">Membrane</location>
        <topology evidence="1">Multi-pass membrane protein</topology>
    </subcellularLocation>
</comment>
<keyword evidence="8" id="KW-1185">Reference proteome</keyword>
<dbReference type="RefSeq" id="XP_006639530.2">
    <property type="nucleotide sequence ID" value="XM_006639467.2"/>
</dbReference>
<dbReference type="eggNOG" id="ENOG502SMG1">
    <property type="taxonomic scope" value="Eukaryota"/>
</dbReference>
<keyword evidence="2 5" id="KW-0812">Transmembrane</keyword>
<reference evidence="8" key="1">
    <citation type="submission" date="2011-12" db="EMBL/GenBank/DDBJ databases">
        <title>The Draft Genome of Lepisosteus oculatus.</title>
        <authorList>
            <consortium name="The Broad Institute Genome Assembly &amp; Analysis Group"/>
            <consortium name="Computational R&amp;D Group"/>
            <consortium name="and Sequencing Platform"/>
            <person name="Di Palma F."/>
            <person name="Alfoldi J."/>
            <person name="Johnson J."/>
            <person name="Berlin A."/>
            <person name="Gnerre S."/>
            <person name="Jaffe D."/>
            <person name="MacCallum I."/>
            <person name="Young S."/>
            <person name="Walker B.J."/>
            <person name="Lander E.S."/>
            <person name="Lindblad-Toh K."/>
        </authorList>
    </citation>
    <scope>NUCLEOTIDE SEQUENCE [LARGE SCALE GENOMIC DNA]</scope>
</reference>
<dbReference type="Ensembl" id="ENSLOCT00000002393.1">
    <property type="protein sequence ID" value="ENSLOCP00000002388.1"/>
    <property type="gene ID" value="ENSLOCG00000002061.1"/>
</dbReference>
<protein>
    <submittedName>
        <fullName evidence="7">Osteoclast stimulatory transmembrane protein-like</fullName>
    </submittedName>
</protein>
<keyword evidence="3 5" id="KW-1133">Transmembrane helix</keyword>
<name>W5M1Y0_LEPOC</name>
<dbReference type="InterPro" id="IPR012858">
    <property type="entry name" value="DC_STAMP-like"/>
</dbReference>
<feature type="domain" description="Dendritic cell-specific transmembrane protein-like" evidence="6">
    <location>
        <begin position="249"/>
        <end position="436"/>
    </location>
</feature>
<evidence type="ECO:0000259" key="6">
    <source>
        <dbReference type="Pfam" id="PF07782"/>
    </source>
</evidence>
<proteinExistence type="predicted"/>
<dbReference type="GO" id="GO:0016020">
    <property type="term" value="C:membrane"/>
    <property type="evidence" value="ECO:0007669"/>
    <property type="project" value="UniProtKB-SubCell"/>
</dbReference>
<dbReference type="OMA" id="NAYSKPC"/>
<evidence type="ECO:0000256" key="1">
    <source>
        <dbReference type="ARBA" id="ARBA00004141"/>
    </source>
</evidence>
<evidence type="ECO:0000256" key="4">
    <source>
        <dbReference type="ARBA" id="ARBA00023136"/>
    </source>
</evidence>
<feature type="transmembrane region" description="Helical" evidence="5">
    <location>
        <begin position="392"/>
        <end position="413"/>
    </location>
</feature>
<dbReference type="Proteomes" id="UP000018468">
    <property type="component" value="Linkage group LG18"/>
</dbReference>
<evidence type="ECO:0000256" key="3">
    <source>
        <dbReference type="ARBA" id="ARBA00022989"/>
    </source>
</evidence>
<feature type="transmembrane region" description="Helical" evidence="5">
    <location>
        <begin position="223"/>
        <end position="241"/>
    </location>
</feature>
<feature type="transmembrane region" description="Helical" evidence="5">
    <location>
        <begin position="295"/>
        <end position="322"/>
    </location>
</feature>
<dbReference type="Pfam" id="PF07782">
    <property type="entry name" value="DC_STAMP"/>
    <property type="match status" value="1"/>
</dbReference>
<evidence type="ECO:0000313" key="7">
    <source>
        <dbReference type="Ensembl" id="ENSLOCP00000002388.1"/>
    </source>
</evidence>
<accession>W5M1Y0</accession>
<feature type="transmembrane region" description="Helical" evidence="5">
    <location>
        <begin position="38"/>
        <end position="61"/>
    </location>
</feature>
<feature type="transmembrane region" description="Helical" evidence="5">
    <location>
        <begin position="67"/>
        <end position="89"/>
    </location>
</feature>
<dbReference type="GeneID" id="102690904"/>
<evidence type="ECO:0000256" key="2">
    <source>
        <dbReference type="ARBA" id="ARBA00022692"/>
    </source>
</evidence>
<reference evidence="7" key="3">
    <citation type="submission" date="2025-09" db="UniProtKB">
        <authorList>
            <consortium name="Ensembl"/>
        </authorList>
    </citation>
    <scope>IDENTIFICATION</scope>
</reference>
<dbReference type="InterPro" id="IPR051856">
    <property type="entry name" value="CSR-E3_Ligase_Protein"/>
</dbReference>
<keyword evidence="4 5" id="KW-0472">Membrane</keyword>
<dbReference type="GeneTree" id="ENSGT00940000153269"/>
<dbReference type="Bgee" id="ENSLOCG00000002061">
    <property type="expression patterns" value="Expressed in pharyngeal gill and 1 other cell type or tissue"/>
</dbReference>
<evidence type="ECO:0000256" key="5">
    <source>
        <dbReference type="SAM" id="Phobius"/>
    </source>
</evidence>
<organism evidence="7 8">
    <name type="scientific">Lepisosteus oculatus</name>
    <name type="common">Spotted gar</name>
    <dbReference type="NCBI Taxonomy" id="7918"/>
    <lineage>
        <taxon>Eukaryota</taxon>
        <taxon>Metazoa</taxon>
        <taxon>Chordata</taxon>
        <taxon>Craniata</taxon>
        <taxon>Vertebrata</taxon>
        <taxon>Euteleostomi</taxon>
        <taxon>Actinopterygii</taxon>
        <taxon>Neopterygii</taxon>
        <taxon>Holostei</taxon>
        <taxon>Semionotiformes</taxon>
        <taxon>Lepisosteidae</taxon>
        <taxon>Lepisosteus</taxon>
    </lineage>
</organism>
<dbReference type="OrthoDB" id="9947082at2759"/>
<dbReference type="InParanoid" id="W5M1Y0"/>
<dbReference type="EMBL" id="AHAT01021149">
    <property type="status" value="NOT_ANNOTATED_CDS"/>
    <property type="molecule type" value="Genomic_DNA"/>
</dbReference>
<dbReference type="PANTHER" id="PTHR21041:SF3">
    <property type="entry name" value="OSTEOCLAST STIMULATORY TRANSMEMBRANE PROTEIN"/>
    <property type="match status" value="1"/>
</dbReference>
<dbReference type="AlphaFoldDB" id="W5M1Y0"/>
<evidence type="ECO:0000313" key="8">
    <source>
        <dbReference type="Proteomes" id="UP000018468"/>
    </source>
</evidence>
<reference evidence="7" key="2">
    <citation type="submission" date="2025-08" db="UniProtKB">
        <authorList>
            <consortium name="Ensembl"/>
        </authorList>
    </citation>
    <scope>IDENTIFICATION</scope>
</reference>